<organism evidence="2 3">
    <name type="scientific">Candidatus Brocadia fulgida</name>
    <dbReference type="NCBI Taxonomy" id="380242"/>
    <lineage>
        <taxon>Bacteria</taxon>
        <taxon>Pseudomonadati</taxon>
        <taxon>Planctomycetota</taxon>
        <taxon>Candidatus Brocadiia</taxon>
        <taxon>Candidatus Brocadiales</taxon>
        <taxon>Candidatus Brocadiaceae</taxon>
        <taxon>Candidatus Brocadia</taxon>
    </lineage>
</organism>
<evidence type="ECO:0000313" key="2">
    <source>
        <dbReference type="EMBL" id="KKO20754.1"/>
    </source>
</evidence>
<dbReference type="Pfam" id="PF13482">
    <property type="entry name" value="RNase_H_2"/>
    <property type="match status" value="1"/>
</dbReference>
<dbReference type="EMBL" id="LAQJ01000071">
    <property type="protein sequence ID" value="KKO20754.1"/>
    <property type="molecule type" value="Genomic_DNA"/>
</dbReference>
<protein>
    <recommendedName>
        <fullName evidence="1">YprB ribonuclease H-like domain-containing protein</fullName>
    </recommendedName>
</protein>
<name>A0A0M2V228_9BACT</name>
<evidence type="ECO:0000259" key="1">
    <source>
        <dbReference type="Pfam" id="PF13482"/>
    </source>
</evidence>
<dbReference type="Proteomes" id="UP000034954">
    <property type="component" value="Unassembled WGS sequence"/>
</dbReference>
<keyword evidence="3" id="KW-1185">Reference proteome</keyword>
<gene>
    <name evidence="2" type="ORF">BROFUL_00513</name>
</gene>
<dbReference type="AlphaFoldDB" id="A0A0M2V228"/>
<feature type="domain" description="YprB ribonuclease H-like" evidence="1">
    <location>
        <begin position="5"/>
        <end position="145"/>
    </location>
</feature>
<sequence length="342" mass="39816">MRRGNRSYHSFWADTHEDEQRIWSEALEKINEHPEAPIYHYGSYEPRAIGWLAQKYQANCEVIKNRLVNLNASIYGKVYFPTRSNNLKELGKLIGASWTAPDASGLQSLAWRYLWNDTGESQYKKMLITYNREDCEALWLLAEELSKIIASANAHMSIDFADRPKQYASELGNKIHEEFQSIIRYAHANYGNKRVSIRQQQCPTETKGKKRGGVKGHQAYQRIMPSKAGTVIKVAPKRTCPKHKRFMLEKSEEVAKKFIVNLRFMKNGFRETATKYVGAQGYCQKCNKHYSPPKIEKLGNRLFGHAFQTWVIYQRVVLRLPYRIIIQEMEDIFSERVSRVLL</sequence>
<dbReference type="InterPro" id="IPR038720">
    <property type="entry name" value="YprB_RNase_H-like_dom"/>
</dbReference>
<comment type="caution">
    <text evidence="2">The sequence shown here is derived from an EMBL/GenBank/DDBJ whole genome shotgun (WGS) entry which is preliminary data.</text>
</comment>
<accession>A0A0M2V228</accession>
<proteinExistence type="predicted"/>
<evidence type="ECO:0000313" key="3">
    <source>
        <dbReference type="Proteomes" id="UP000034954"/>
    </source>
</evidence>
<dbReference type="NCBIfam" id="TIGR03491">
    <property type="entry name" value="TM0106 family RecB-like putative nuclease"/>
    <property type="match status" value="1"/>
</dbReference>
<reference evidence="2 3" key="1">
    <citation type="journal article" date="2013" name="BMC Microbiol.">
        <title>Identification of the type II cytochrome c maturation pathway in anammox bacteria by comparative genomics.</title>
        <authorList>
            <person name="Ferousi C."/>
            <person name="Speth D.R."/>
            <person name="Reimann J."/>
            <person name="Op den Camp H.J."/>
            <person name="Allen J.W."/>
            <person name="Keltjens J.T."/>
            <person name="Jetten M.S."/>
        </authorList>
    </citation>
    <scope>NUCLEOTIDE SEQUENCE [LARGE SCALE GENOMIC DNA]</scope>
    <source>
        <strain evidence="2">RU1</strain>
    </source>
</reference>
<dbReference type="InterPro" id="IPR019993">
    <property type="entry name" value="RecB_nuclease_TM0106_put"/>
</dbReference>